<accession>A0A381D7I8</accession>
<reference evidence="1 2" key="1">
    <citation type="journal article" date="2017" name="Genome Biol. Evol.">
        <title>Comparative Genomic Analysis Identifies a Campylobacter Clade Deficient in Selenium Metabolism.</title>
        <authorList>
            <person name="Miller W.G."/>
            <person name="Yee E."/>
            <person name="Lopes B.S."/>
            <person name="Chapman M.H."/>
            <person name="Huynh S."/>
            <person name="Bono J.L."/>
            <person name="Parker C.T."/>
            <person name="Strachan N.J.C."/>
            <person name="Forbes K.J."/>
        </authorList>
    </citation>
    <scope>NUCLEOTIDE SEQUENCE [LARGE SCALE GENOMIC DNA]</scope>
    <source>
        <strain evidence="1 2">NCTC 13003</strain>
    </source>
</reference>
<evidence type="ECO:0000313" key="2">
    <source>
        <dbReference type="Proteomes" id="UP000194309"/>
    </source>
</evidence>
<name>A0A1X9SQC5_9BACT</name>
<organism evidence="1 2">
    <name type="scientific">Campylobacter devanensis</name>
    <dbReference type="NCBI Taxonomy" id="3161138"/>
    <lineage>
        <taxon>Bacteria</taxon>
        <taxon>Pseudomonadati</taxon>
        <taxon>Campylobacterota</taxon>
        <taxon>Epsilonproteobacteria</taxon>
        <taxon>Campylobacterales</taxon>
        <taxon>Campylobacteraceae</taxon>
        <taxon>Campylobacter</taxon>
    </lineage>
</organism>
<dbReference type="SUPFAM" id="SSF52540">
    <property type="entry name" value="P-loop containing nucleoside triphosphate hydrolases"/>
    <property type="match status" value="1"/>
</dbReference>
<dbReference type="InterPro" id="IPR004482">
    <property type="entry name" value="Mg_chelat-rel"/>
</dbReference>
<proteinExistence type="predicted"/>
<dbReference type="Pfam" id="PF01078">
    <property type="entry name" value="Mg_chelatase"/>
    <property type="match status" value="1"/>
</dbReference>
<keyword evidence="2" id="KW-1185">Reference proteome</keyword>
<dbReference type="InterPro" id="IPR027417">
    <property type="entry name" value="P-loop_NTPase"/>
</dbReference>
<dbReference type="STRING" id="1660064.CIGN_0067"/>
<dbReference type="Gene3D" id="3.30.230.10">
    <property type="match status" value="1"/>
</dbReference>
<dbReference type="Gene3D" id="3.40.50.300">
    <property type="entry name" value="P-loop containing nucleotide triphosphate hydrolases"/>
    <property type="match status" value="1"/>
</dbReference>
<dbReference type="InterPro" id="IPR000523">
    <property type="entry name" value="Mg_chelatse_chII-like_cat_dom"/>
</dbReference>
<dbReference type="Pfam" id="PF13541">
    <property type="entry name" value="ChlI"/>
    <property type="match status" value="1"/>
</dbReference>
<dbReference type="SUPFAM" id="SSF54211">
    <property type="entry name" value="Ribosomal protein S5 domain 2-like"/>
    <property type="match status" value="1"/>
</dbReference>
<dbReference type="NCBIfam" id="TIGR00368">
    <property type="entry name" value="YifB family Mg chelatase-like AAA ATPase"/>
    <property type="match status" value="1"/>
</dbReference>
<dbReference type="KEGG" id="cdev:CIGN_0067"/>
<dbReference type="InterPro" id="IPR045006">
    <property type="entry name" value="CHLI-like"/>
</dbReference>
<dbReference type="InterPro" id="IPR025158">
    <property type="entry name" value="Mg_chelat-rel_C"/>
</dbReference>
<dbReference type="PANTHER" id="PTHR32039:SF7">
    <property type="entry name" value="COMPETENCE PROTEIN COMM"/>
    <property type="match status" value="1"/>
</dbReference>
<evidence type="ECO:0000313" key="1">
    <source>
        <dbReference type="EMBL" id="ARQ98410.1"/>
    </source>
</evidence>
<dbReference type="OrthoDB" id="9813147at2"/>
<dbReference type="GO" id="GO:0005524">
    <property type="term" value="F:ATP binding"/>
    <property type="evidence" value="ECO:0007669"/>
    <property type="project" value="InterPro"/>
</dbReference>
<dbReference type="InterPro" id="IPR014721">
    <property type="entry name" value="Ribsml_uS5_D2-typ_fold_subgr"/>
</dbReference>
<dbReference type="InterPro" id="IPR020568">
    <property type="entry name" value="Ribosomal_Su5_D2-typ_SF"/>
</dbReference>
<dbReference type="AlphaFoldDB" id="A0A1X9SQC5"/>
<dbReference type="Pfam" id="PF13335">
    <property type="entry name" value="Mg_chelatase_C"/>
    <property type="match status" value="1"/>
</dbReference>
<protein>
    <submittedName>
        <fullName evidence="1">Mg chelatase-related protein</fullName>
    </submittedName>
</protein>
<dbReference type="PANTHER" id="PTHR32039">
    <property type="entry name" value="MAGNESIUM-CHELATASE SUBUNIT CHLI"/>
    <property type="match status" value="1"/>
</dbReference>
<gene>
    <name evidence="1" type="ORF">CIGN_0067</name>
</gene>
<sequence>MKALKCACLNSKLHIIDIESTLLRALPGFEIVGLASVTIKESVTRVKSALAALHDFTLPAMKIIINLSPSDVKKDGSHFDLAIALLVLLQKERFDSDYFVFGELGLDGRLRSSAELFSVLLFLSTHVKSAKILLPKDIALRASMIPNFEVYAVENLAQARDFFLNDEFKISCKVDATHPIFDNVIEIAGRKFVPNLHFKLDFIDIKGQERAKRASIIAAAGMHNILFEGSPGCGKSMSAKRLPYIMPPQSLEEILLASAYESLNSNSSDFSAIRAFRSPHHTSTRSSIFGGGSSAAKIGEVALANGGVLFFDEFPYFGKQILESLREPLEDYKINISRVNSKVSYDTKFLFVAAMNPCPCGNAFSKNNVCTCSDKEIAKYKNVISGPILDRIDIYCAMGEINDGDVPSYSSKQMSAMVLNAFKNQIERGQSELNGKLCDFDIAKFCTLENAATEILSKAITNYHLSQRGINKILKVARTIADLRDAKSISKADIIESLSYRMKR</sequence>
<accession>A0A1X9SQC5</accession>
<dbReference type="Proteomes" id="UP000194309">
    <property type="component" value="Chromosome"/>
</dbReference>
<dbReference type="EMBL" id="CP018788">
    <property type="protein sequence ID" value="ARQ98410.1"/>
    <property type="molecule type" value="Genomic_DNA"/>
</dbReference>